<keyword evidence="1" id="KW-1133">Transmembrane helix</keyword>
<dbReference type="EMBL" id="UINC01074041">
    <property type="protein sequence ID" value="SVC10870.1"/>
    <property type="molecule type" value="Genomic_DNA"/>
</dbReference>
<evidence type="ECO:0000256" key="1">
    <source>
        <dbReference type="SAM" id="Phobius"/>
    </source>
</evidence>
<feature type="transmembrane region" description="Helical" evidence="1">
    <location>
        <begin position="41"/>
        <end position="59"/>
    </location>
</feature>
<proteinExistence type="predicted"/>
<feature type="transmembrane region" description="Helical" evidence="1">
    <location>
        <begin position="15"/>
        <end position="35"/>
    </location>
</feature>
<sequence>MTLFTRLAKWLKRPVLYRIAGACAWFGAVSLAYFLRRVAMLVPLVLVISFLAFCLVRVAPGGPFDKERAPASPDIERNLKAKYHLDEPLWQQYLRFVGIGFEKRNSEWRAFEGGLVRGDFGPS</sequence>
<reference evidence="2" key="1">
    <citation type="submission" date="2018-05" db="EMBL/GenBank/DDBJ databases">
        <authorList>
            <person name="Lanie J.A."/>
            <person name="Ng W.-L."/>
            <person name="Kazmierczak K.M."/>
            <person name="Andrzejewski T.M."/>
            <person name="Davidsen T.M."/>
            <person name="Wayne K.J."/>
            <person name="Tettelin H."/>
            <person name="Glass J.I."/>
            <person name="Rusch D."/>
            <person name="Podicherti R."/>
            <person name="Tsui H.-C.T."/>
            <person name="Winkler M.E."/>
        </authorList>
    </citation>
    <scope>NUCLEOTIDE SEQUENCE</scope>
</reference>
<protein>
    <submittedName>
        <fullName evidence="2">Uncharacterized protein</fullName>
    </submittedName>
</protein>
<name>A0A382JFF0_9ZZZZ</name>
<accession>A0A382JFF0</accession>
<gene>
    <name evidence="2" type="ORF">METZ01_LOCUS263724</name>
</gene>
<feature type="non-terminal residue" evidence="2">
    <location>
        <position position="123"/>
    </location>
</feature>
<evidence type="ECO:0000313" key="2">
    <source>
        <dbReference type="EMBL" id="SVC10870.1"/>
    </source>
</evidence>
<keyword evidence="1" id="KW-0472">Membrane</keyword>
<dbReference type="AlphaFoldDB" id="A0A382JFF0"/>
<organism evidence="2">
    <name type="scientific">marine metagenome</name>
    <dbReference type="NCBI Taxonomy" id="408172"/>
    <lineage>
        <taxon>unclassified sequences</taxon>
        <taxon>metagenomes</taxon>
        <taxon>ecological metagenomes</taxon>
    </lineage>
</organism>
<keyword evidence="1" id="KW-0812">Transmembrane</keyword>